<dbReference type="SUPFAM" id="SSF46565">
    <property type="entry name" value="Chaperone J-domain"/>
    <property type="match status" value="1"/>
</dbReference>
<reference evidence="3" key="1">
    <citation type="submission" date="2016-11" db="UniProtKB">
        <authorList>
            <consortium name="WormBaseParasite"/>
        </authorList>
    </citation>
    <scope>IDENTIFICATION</scope>
</reference>
<dbReference type="PROSITE" id="PS50076">
    <property type="entry name" value="DNAJ_2"/>
    <property type="match status" value="1"/>
</dbReference>
<keyword evidence="2" id="KW-1185">Reference proteome</keyword>
<dbReference type="Gene3D" id="1.10.287.110">
    <property type="entry name" value="DnaJ domain"/>
    <property type="match status" value="1"/>
</dbReference>
<organism evidence="2 3">
    <name type="scientific">Steinernema glaseri</name>
    <dbReference type="NCBI Taxonomy" id="37863"/>
    <lineage>
        <taxon>Eukaryota</taxon>
        <taxon>Metazoa</taxon>
        <taxon>Ecdysozoa</taxon>
        <taxon>Nematoda</taxon>
        <taxon>Chromadorea</taxon>
        <taxon>Rhabditida</taxon>
        <taxon>Tylenchina</taxon>
        <taxon>Panagrolaimomorpha</taxon>
        <taxon>Strongyloidoidea</taxon>
        <taxon>Steinernematidae</taxon>
        <taxon>Steinernema</taxon>
    </lineage>
</organism>
<dbReference type="Proteomes" id="UP000095287">
    <property type="component" value="Unplaced"/>
</dbReference>
<evidence type="ECO:0000259" key="1">
    <source>
        <dbReference type="PROSITE" id="PS50076"/>
    </source>
</evidence>
<feature type="domain" description="J" evidence="1">
    <location>
        <begin position="27"/>
        <end position="93"/>
    </location>
</feature>
<name>A0A1I7ZRH5_9BILA</name>
<dbReference type="InterPro" id="IPR036869">
    <property type="entry name" value="J_dom_sf"/>
</dbReference>
<proteinExistence type="predicted"/>
<evidence type="ECO:0000313" key="2">
    <source>
        <dbReference type="Proteomes" id="UP000095287"/>
    </source>
</evidence>
<protein>
    <submittedName>
        <fullName evidence="3">J domain-containing protein</fullName>
    </submittedName>
</protein>
<evidence type="ECO:0000313" key="3">
    <source>
        <dbReference type="WBParaSite" id="L893_g28814.t1"/>
    </source>
</evidence>
<dbReference type="InterPro" id="IPR001623">
    <property type="entry name" value="DnaJ_domain"/>
</dbReference>
<sequence>MALRKASSLLSTRHICCQRRCASTARSYYDVLGISPDVSSYEVERAFLKHLRKNHYSRGNLMNLDSILDHREKRKAYYVLRHKAVRETYDEYIRDGQPDGTFDHDCLAIPLDVILDEDQVISDDEQKLRGIEEELYHDRAVRSKNFAYAACFTALIAAGFVSRLQQSAPERRH</sequence>
<accession>A0A1I7ZRH5</accession>
<dbReference type="AlphaFoldDB" id="A0A1I7ZRH5"/>
<dbReference type="WBParaSite" id="L893_g28814.t1">
    <property type="protein sequence ID" value="L893_g28814.t1"/>
    <property type="gene ID" value="L893_g28814"/>
</dbReference>